<keyword evidence="3" id="KW-1185">Reference proteome</keyword>
<evidence type="ECO:0000313" key="3">
    <source>
        <dbReference type="Proteomes" id="UP001314263"/>
    </source>
</evidence>
<proteinExistence type="predicted"/>
<feature type="region of interest" description="Disordered" evidence="1">
    <location>
        <begin position="29"/>
        <end position="79"/>
    </location>
</feature>
<dbReference type="AlphaFoldDB" id="A0AAV1IFE5"/>
<evidence type="ECO:0000256" key="1">
    <source>
        <dbReference type="SAM" id="MobiDB-lite"/>
    </source>
</evidence>
<dbReference type="Proteomes" id="UP001314263">
    <property type="component" value="Unassembled WGS sequence"/>
</dbReference>
<organism evidence="2 3">
    <name type="scientific">Coccomyxa viridis</name>
    <dbReference type="NCBI Taxonomy" id="1274662"/>
    <lineage>
        <taxon>Eukaryota</taxon>
        <taxon>Viridiplantae</taxon>
        <taxon>Chlorophyta</taxon>
        <taxon>core chlorophytes</taxon>
        <taxon>Trebouxiophyceae</taxon>
        <taxon>Trebouxiophyceae incertae sedis</taxon>
        <taxon>Coccomyxaceae</taxon>
        <taxon>Coccomyxa</taxon>
    </lineage>
</organism>
<evidence type="ECO:0000313" key="2">
    <source>
        <dbReference type="EMBL" id="CAK0786048.1"/>
    </source>
</evidence>
<comment type="caution">
    <text evidence="2">The sequence shown here is derived from an EMBL/GenBank/DDBJ whole genome shotgun (WGS) entry which is preliminary data.</text>
</comment>
<reference evidence="2 3" key="1">
    <citation type="submission" date="2023-10" db="EMBL/GenBank/DDBJ databases">
        <authorList>
            <person name="Maclean D."/>
            <person name="Macfadyen A."/>
        </authorList>
    </citation>
    <scope>NUCLEOTIDE SEQUENCE [LARGE SCALE GENOMIC DNA]</scope>
</reference>
<gene>
    <name evidence="2" type="ORF">CVIRNUC_009261</name>
</gene>
<name>A0AAV1IFE5_9CHLO</name>
<sequence>MLRSLVHGIGTCAHSSRAAVRRLHSSGCNLLHDARGNDPSTTSAAQEEMHSGLPDVMPETDEGGGPPVSEEEMKRRKNKAVMSWLEEQMGQDRMDAARLLQQHNVIVRGGPQEGKKLLDALVGWKQKGR</sequence>
<dbReference type="EMBL" id="CAUYUE010000013">
    <property type="protein sequence ID" value="CAK0786048.1"/>
    <property type="molecule type" value="Genomic_DNA"/>
</dbReference>
<protein>
    <submittedName>
        <fullName evidence="2">Uncharacterized protein</fullName>
    </submittedName>
</protein>
<accession>A0AAV1IFE5</accession>